<dbReference type="GO" id="GO:0003676">
    <property type="term" value="F:nucleic acid binding"/>
    <property type="evidence" value="ECO:0007669"/>
    <property type="project" value="InterPro"/>
</dbReference>
<name>A0A1F4UXG8_UNCKA</name>
<accession>A0A1F4UXG8</accession>
<dbReference type="Proteomes" id="UP000177458">
    <property type="component" value="Unassembled WGS sequence"/>
</dbReference>
<evidence type="ECO:0000256" key="1">
    <source>
        <dbReference type="ARBA" id="ARBA00006738"/>
    </source>
</evidence>
<dbReference type="PANTHER" id="PTHR34039:SF1">
    <property type="entry name" value="UPF0102 PROTEIN YRAN"/>
    <property type="match status" value="1"/>
</dbReference>
<protein>
    <recommendedName>
        <fullName evidence="2">UPF0102 protein A3A69_00080</fullName>
    </recommendedName>
</protein>
<proteinExistence type="inferred from homology"/>
<comment type="caution">
    <text evidence="3">The sequence shown here is derived from an EMBL/GenBank/DDBJ whole genome shotgun (WGS) entry which is preliminary data.</text>
</comment>
<dbReference type="SUPFAM" id="SSF52980">
    <property type="entry name" value="Restriction endonuclease-like"/>
    <property type="match status" value="1"/>
</dbReference>
<gene>
    <name evidence="3" type="ORF">A3A69_00080</name>
</gene>
<organism evidence="3 4">
    <name type="scientific">candidate division WWE3 bacterium RIFCSPLOWO2_01_FULL_37_15</name>
    <dbReference type="NCBI Taxonomy" id="1802622"/>
    <lineage>
        <taxon>Bacteria</taxon>
        <taxon>Katanobacteria</taxon>
    </lineage>
</organism>
<sequence>MPKGLNKEIGKRGEEIAAEYLRGHGYRVIERNYRTRFGEIDLILEGPSTNFRSSRLIFVEVKLKVGEKFGSPEEMITKSKVWQIRRTAEGYLLENSQMKEKFSKYQIDAVCIVTGGKDSIDRISHYENIESDL</sequence>
<dbReference type="Gene3D" id="3.40.1350.10">
    <property type="match status" value="1"/>
</dbReference>
<dbReference type="Pfam" id="PF02021">
    <property type="entry name" value="UPF0102"/>
    <property type="match status" value="1"/>
</dbReference>
<evidence type="ECO:0000313" key="3">
    <source>
        <dbReference type="EMBL" id="OGC49621.1"/>
    </source>
</evidence>
<reference evidence="3 4" key="1">
    <citation type="journal article" date="2016" name="Nat. Commun.">
        <title>Thousands of microbial genomes shed light on interconnected biogeochemical processes in an aquifer system.</title>
        <authorList>
            <person name="Anantharaman K."/>
            <person name="Brown C.T."/>
            <person name="Hug L.A."/>
            <person name="Sharon I."/>
            <person name="Castelle C.J."/>
            <person name="Probst A.J."/>
            <person name="Thomas B.C."/>
            <person name="Singh A."/>
            <person name="Wilkins M.J."/>
            <person name="Karaoz U."/>
            <person name="Brodie E.L."/>
            <person name="Williams K.H."/>
            <person name="Hubbard S.S."/>
            <person name="Banfield J.F."/>
        </authorList>
    </citation>
    <scope>NUCLEOTIDE SEQUENCE [LARGE SCALE GENOMIC DNA]</scope>
</reference>
<dbReference type="CDD" id="cd20736">
    <property type="entry name" value="PoNe_Nuclease"/>
    <property type="match status" value="1"/>
</dbReference>
<evidence type="ECO:0000313" key="4">
    <source>
        <dbReference type="Proteomes" id="UP000177458"/>
    </source>
</evidence>
<dbReference type="PANTHER" id="PTHR34039">
    <property type="entry name" value="UPF0102 PROTEIN YRAN"/>
    <property type="match status" value="1"/>
</dbReference>
<dbReference type="InterPro" id="IPR003509">
    <property type="entry name" value="UPF0102_YraN-like"/>
</dbReference>
<dbReference type="HAMAP" id="MF_00048">
    <property type="entry name" value="UPF0102"/>
    <property type="match status" value="1"/>
</dbReference>
<comment type="similarity">
    <text evidence="1 2">Belongs to the UPF0102 family.</text>
</comment>
<dbReference type="EMBL" id="MEVF01000017">
    <property type="protein sequence ID" value="OGC49621.1"/>
    <property type="molecule type" value="Genomic_DNA"/>
</dbReference>
<dbReference type="InterPro" id="IPR011856">
    <property type="entry name" value="tRNA_endonuc-like_dom_sf"/>
</dbReference>
<dbReference type="InterPro" id="IPR011335">
    <property type="entry name" value="Restrct_endonuc-II-like"/>
</dbReference>
<dbReference type="AlphaFoldDB" id="A0A1F4UXG8"/>
<evidence type="ECO:0000256" key="2">
    <source>
        <dbReference type="HAMAP-Rule" id="MF_00048"/>
    </source>
</evidence>